<evidence type="ECO:0000313" key="2">
    <source>
        <dbReference type="Proteomes" id="UP001489004"/>
    </source>
</evidence>
<keyword evidence="2" id="KW-1185">Reference proteome</keyword>
<dbReference type="AlphaFoldDB" id="A0AAW1R651"/>
<dbReference type="EMBL" id="JALJOR010000001">
    <property type="protein sequence ID" value="KAK9828968.1"/>
    <property type="molecule type" value="Genomic_DNA"/>
</dbReference>
<evidence type="ECO:0000313" key="1">
    <source>
        <dbReference type="EMBL" id="KAK9828968.1"/>
    </source>
</evidence>
<proteinExistence type="predicted"/>
<accession>A0AAW1R651</accession>
<comment type="caution">
    <text evidence="1">The sequence shown here is derived from an EMBL/GenBank/DDBJ whole genome shotgun (WGS) entry which is preliminary data.</text>
</comment>
<protein>
    <submittedName>
        <fullName evidence="1">Uncharacterized protein</fullName>
    </submittedName>
</protein>
<name>A0AAW1R651_9CHLO</name>
<reference evidence="1 2" key="1">
    <citation type="journal article" date="2024" name="Nat. Commun.">
        <title>Phylogenomics reveals the evolutionary origins of lichenization in chlorophyte algae.</title>
        <authorList>
            <person name="Puginier C."/>
            <person name="Libourel C."/>
            <person name="Otte J."/>
            <person name="Skaloud P."/>
            <person name="Haon M."/>
            <person name="Grisel S."/>
            <person name="Petersen M."/>
            <person name="Berrin J.G."/>
            <person name="Delaux P.M."/>
            <person name="Dal Grande F."/>
            <person name="Keller J."/>
        </authorList>
    </citation>
    <scope>NUCLEOTIDE SEQUENCE [LARGE SCALE GENOMIC DNA]</scope>
    <source>
        <strain evidence="1 2">SAG 2043</strain>
    </source>
</reference>
<gene>
    <name evidence="1" type="ORF">WJX72_003118</name>
</gene>
<dbReference type="Proteomes" id="UP001489004">
    <property type="component" value="Unassembled WGS sequence"/>
</dbReference>
<organism evidence="1 2">
    <name type="scientific">[Myrmecia] bisecta</name>
    <dbReference type="NCBI Taxonomy" id="41462"/>
    <lineage>
        <taxon>Eukaryota</taxon>
        <taxon>Viridiplantae</taxon>
        <taxon>Chlorophyta</taxon>
        <taxon>core chlorophytes</taxon>
        <taxon>Trebouxiophyceae</taxon>
        <taxon>Trebouxiales</taxon>
        <taxon>Trebouxiaceae</taxon>
        <taxon>Myrmecia</taxon>
    </lineage>
</organism>
<sequence>MNACKNYNVAGSPVYATGDSYFSKNANAAPEPGCTFSACTPYSGDGITQAYTDCEHATAAWKALTNPANTGSPAARVNANIPCTSCPAA</sequence>